<proteinExistence type="inferred from homology"/>
<dbReference type="GO" id="GO:0030131">
    <property type="term" value="C:clathrin adaptor complex"/>
    <property type="evidence" value="ECO:0007669"/>
    <property type="project" value="UniProtKB-UniRule"/>
</dbReference>
<protein>
    <recommendedName>
        <fullName evidence="10">MHD domain-containing protein</fullName>
    </recommendedName>
</protein>
<evidence type="ECO:0000313" key="11">
    <source>
        <dbReference type="EMBL" id="CAE0762499.1"/>
    </source>
</evidence>
<dbReference type="GO" id="GO:0005905">
    <property type="term" value="C:clathrin-coated pit"/>
    <property type="evidence" value="ECO:0007669"/>
    <property type="project" value="UniProtKB-KW"/>
</dbReference>
<keyword evidence="8" id="KW-0168">Coated pit</keyword>
<dbReference type="SUPFAM" id="SSF49447">
    <property type="entry name" value="Second domain of Mu2 adaptin subunit (ap50) of ap2 adaptor"/>
    <property type="match status" value="1"/>
</dbReference>
<dbReference type="GO" id="GO:0006886">
    <property type="term" value="P:intracellular protein transport"/>
    <property type="evidence" value="ECO:0007669"/>
    <property type="project" value="UniProtKB-UniRule"/>
</dbReference>
<dbReference type="InterPro" id="IPR050431">
    <property type="entry name" value="Adaptor_comp_med_subunit"/>
</dbReference>
<reference evidence="11" key="1">
    <citation type="submission" date="2021-01" db="EMBL/GenBank/DDBJ databases">
        <authorList>
            <person name="Corre E."/>
            <person name="Pelletier E."/>
            <person name="Niang G."/>
            <person name="Scheremetjew M."/>
            <person name="Finn R."/>
            <person name="Kale V."/>
            <person name="Holt S."/>
            <person name="Cochrane G."/>
            <person name="Meng A."/>
            <person name="Brown T."/>
            <person name="Cohen L."/>
        </authorList>
    </citation>
    <scope>NUCLEOTIDE SEQUENCE</scope>
    <source>
        <strain evidence="11">CCMP645</strain>
    </source>
</reference>
<keyword evidence="5" id="KW-0254">Endocytosis</keyword>
<dbReference type="PIRSF" id="PIRSF005992">
    <property type="entry name" value="Clathrin_mu"/>
    <property type="match status" value="1"/>
</dbReference>
<dbReference type="Pfam" id="PF00928">
    <property type="entry name" value="Adap_comp_sub"/>
    <property type="match status" value="1"/>
</dbReference>
<dbReference type="SUPFAM" id="SSF64356">
    <property type="entry name" value="SNARE-like"/>
    <property type="match status" value="1"/>
</dbReference>
<evidence type="ECO:0000256" key="7">
    <source>
        <dbReference type="ARBA" id="ARBA00023136"/>
    </source>
</evidence>
<accession>A0A7S4BDH7</accession>
<dbReference type="PANTHER" id="PTHR10529">
    <property type="entry name" value="AP COMPLEX SUBUNIT MU"/>
    <property type="match status" value="1"/>
</dbReference>
<comment type="similarity">
    <text evidence="9">Belongs to the adaptor complexes medium subunit family.</text>
</comment>
<dbReference type="PRINTS" id="PR00314">
    <property type="entry name" value="CLATHRINADPT"/>
</dbReference>
<name>A0A7S4BDH7_CHRCT</name>
<dbReference type="Gene3D" id="2.60.40.1170">
    <property type="entry name" value="Mu homology domain, subdomain B"/>
    <property type="match status" value="2"/>
</dbReference>
<evidence type="ECO:0000256" key="9">
    <source>
        <dbReference type="PIRNR" id="PIRNR005992"/>
    </source>
</evidence>
<dbReference type="GO" id="GO:0006897">
    <property type="term" value="P:endocytosis"/>
    <property type="evidence" value="ECO:0007669"/>
    <property type="project" value="UniProtKB-KW"/>
</dbReference>
<evidence type="ECO:0000256" key="4">
    <source>
        <dbReference type="ARBA" id="ARBA00022475"/>
    </source>
</evidence>
<dbReference type="CDD" id="cd09251">
    <property type="entry name" value="AP-2_Mu2_Cterm"/>
    <property type="match status" value="1"/>
</dbReference>
<evidence type="ECO:0000256" key="3">
    <source>
        <dbReference type="ARBA" id="ARBA00022448"/>
    </source>
</evidence>
<dbReference type="InterPro" id="IPR001392">
    <property type="entry name" value="Clathrin_mu"/>
</dbReference>
<feature type="domain" description="MHD" evidence="10">
    <location>
        <begin position="152"/>
        <end position="412"/>
    </location>
</feature>
<dbReference type="InterPro" id="IPR011012">
    <property type="entry name" value="Longin-like_dom_sf"/>
</dbReference>
<sequence>MYRDGFSRQVADTFRNQVIISKEAGRSPVKIIGGTSFMFIKHGNMYLVAVSQGNAQVALAFQFLHEVVKVLKSYFGDFNEDSIRNNFVLIYELLDEVLDYGYPQNCSADVLKMYITQEGNRKAAAERAQNSGVTIQATGAISWRKDGIKYRKNELFIDVVENCNLLMSSKGTILRNDVSGAIMVKCYLSGTPECKFGLNDKLLLDNEAKMKKSNVRRAGSGIEIDDVSFHQCVKLGKFDMDRTISFVPPDGEFQLMTYRITENVNLPFRVLPVVKELGRTRLEINIKVKSMFTFKLFATNVVMKIPLPKNTAVANVSAASGKCRYEPEQQGIIWKLRRFPGDTEYFMSGEVEMMSTMGDKAWSRPPITMDFQVPMFAASGLHVRFLKVFEKSNYQTIKWVRYITKAGQYQHRI</sequence>
<evidence type="ECO:0000259" key="10">
    <source>
        <dbReference type="PROSITE" id="PS51072"/>
    </source>
</evidence>
<dbReference type="CDD" id="cd14836">
    <property type="entry name" value="AP2_Mu_N"/>
    <property type="match status" value="1"/>
</dbReference>
<evidence type="ECO:0000256" key="5">
    <source>
        <dbReference type="ARBA" id="ARBA00022583"/>
    </source>
</evidence>
<dbReference type="InterPro" id="IPR036168">
    <property type="entry name" value="AP2_Mu_C_sf"/>
</dbReference>
<dbReference type="EMBL" id="HBIZ01023910">
    <property type="protein sequence ID" value="CAE0762499.1"/>
    <property type="molecule type" value="Transcribed_RNA"/>
</dbReference>
<dbReference type="InterPro" id="IPR028565">
    <property type="entry name" value="MHD"/>
</dbReference>
<dbReference type="InterPro" id="IPR018240">
    <property type="entry name" value="Clathrin_mu_CS"/>
</dbReference>
<keyword evidence="7" id="KW-0472">Membrane</keyword>
<dbReference type="InterPro" id="IPR043512">
    <property type="entry name" value="Mu2_C"/>
</dbReference>
<gene>
    <name evidence="11" type="ORF">PCAR00345_LOCUS15111</name>
</gene>
<dbReference type="AlphaFoldDB" id="A0A7S4BDH7"/>
<evidence type="ECO:0000256" key="1">
    <source>
        <dbReference type="ARBA" id="ARBA00004236"/>
    </source>
</evidence>
<dbReference type="PROSITE" id="PS51072">
    <property type="entry name" value="MHD"/>
    <property type="match status" value="1"/>
</dbReference>
<dbReference type="PROSITE" id="PS00990">
    <property type="entry name" value="CLAT_ADAPTOR_M_1"/>
    <property type="match status" value="1"/>
</dbReference>
<keyword evidence="6 9" id="KW-0653">Protein transport</keyword>
<dbReference type="InterPro" id="IPR043532">
    <property type="entry name" value="AP2_Mu_N"/>
</dbReference>
<dbReference type="GO" id="GO:0005886">
    <property type="term" value="C:plasma membrane"/>
    <property type="evidence" value="ECO:0007669"/>
    <property type="project" value="UniProtKB-SubCell"/>
</dbReference>
<comment type="subcellular location">
    <subcellularLocation>
        <location evidence="1">Cell membrane</location>
    </subcellularLocation>
    <subcellularLocation>
        <location evidence="2">Membrane</location>
        <location evidence="2">Coated pit</location>
        <topology evidence="2">Peripheral membrane protein</topology>
        <orientation evidence="2">Cytoplasmic side</orientation>
    </subcellularLocation>
</comment>
<evidence type="ECO:0000256" key="2">
    <source>
        <dbReference type="ARBA" id="ARBA00004277"/>
    </source>
</evidence>
<dbReference type="FunFam" id="3.30.450.60:FF:000002">
    <property type="entry name" value="AP-2 complex subunit mu, putative"/>
    <property type="match status" value="1"/>
</dbReference>
<evidence type="ECO:0000256" key="6">
    <source>
        <dbReference type="ARBA" id="ARBA00022927"/>
    </source>
</evidence>
<organism evidence="11">
    <name type="scientific">Chrysotila carterae</name>
    <name type="common">Marine alga</name>
    <name type="synonym">Syracosphaera carterae</name>
    <dbReference type="NCBI Taxonomy" id="13221"/>
    <lineage>
        <taxon>Eukaryota</taxon>
        <taxon>Haptista</taxon>
        <taxon>Haptophyta</taxon>
        <taxon>Prymnesiophyceae</taxon>
        <taxon>Isochrysidales</taxon>
        <taxon>Isochrysidaceae</taxon>
        <taxon>Chrysotila</taxon>
    </lineage>
</organism>
<keyword evidence="4" id="KW-1003">Cell membrane</keyword>
<evidence type="ECO:0000256" key="8">
    <source>
        <dbReference type="ARBA" id="ARBA00023176"/>
    </source>
</evidence>
<dbReference type="Gene3D" id="3.30.450.60">
    <property type="match status" value="1"/>
</dbReference>
<keyword evidence="3 9" id="KW-0813">Transport</keyword>